<feature type="compositionally biased region" description="Low complexity" evidence="1">
    <location>
        <begin position="15"/>
        <end position="29"/>
    </location>
</feature>
<evidence type="ECO:0000259" key="3">
    <source>
        <dbReference type="Pfam" id="PF12499"/>
    </source>
</evidence>
<feature type="domain" description="Pherophorin" evidence="3">
    <location>
        <begin position="188"/>
        <end position="355"/>
    </location>
</feature>
<keyword evidence="2" id="KW-1133">Transmembrane helix</keyword>
<protein>
    <recommendedName>
        <fullName evidence="3">Pherophorin domain-containing protein</fullName>
    </recommendedName>
</protein>
<gene>
    <name evidence="4" type="ORF">Agub_g12504</name>
</gene>
<name>A0AAD3E2T5_9CHLO</name>
<feature type="region of interest" description="Disordered" evidence="1">
    <location>
        <begin position="369"/>
        <end position="409"/>
    </location>
</feature>
<keyword evidence="2" id="KW-0472">Membrane</keyword>
<evidence type="ECO:0000313" key="5">
    <source>
        <dbReference type="Proteomes" id="UP001054857"/>
    </source>
</evidence>
<dbReference type="AlphaFoldDB" id="A0AAD3E2T5"/>
<dbReference type="InterPro" id="IPR024616">
    <property type="entry name" value="Pherophorin"/>
</dbReference>
<comment type="caution">
    <text evidence="4">The sequence shown here is derived from an EMBL/GenBank/DDBJ whole genome shotgun (WGS) entry which is preliminary data.</text>
</comment>
<feature type="compositionally biased region" description="Pro residues" evidence="1">
    <location>
        <begin position="30"/>
        <end position="39"/>
    </location>
</feature>
<keyword evidence="5" id="KW-1185">Reference proteome</keyword>
<feature type="region of interest" description="Disordered" evidence="1">
    <location>
        <begin position="62"/>
        <end position="83"/>
    </location>
</feature>
<evidence type="ECO:0000256" key="2">
    <source>
        <dbReference type="SAM" id="Phobius"/>
    </source>
</evidence>
<feature type="compositionally biased region" description="Pro residues" evidence="1">
    <location>
        <begin position="374"/>
        <end position="408"/>
    </location>
</feature>
<feature type="region of interest" description="Disordered" evidence="1">
    <location>
        <begin position="1"/>
        <end position="46"/>
    </location>
</feature>
<evidence type="ECO:0000313" key="4">
    <source>
        <dbReference type="EMBL" id="GFR50311.1"/>
    </source>
</evidence>
<reference evidence="4 5" key="1">
    <citation type="journal article" date="2021" name="Sci. Rep.">
        <title>Genome sequencing of the multicellular alga Astrephomene provides insights into convergent evolution of germ-soma differentiation.</title>
        <authorList>
            <person name="Yamashita S."/>
            <person name="Yamamoto K."/>
            <person name="Matsuzaki R."/>
            <person name="Suzuki S."/>
            <person name="Yamaguchi H."/>
            <person name="Hirooka S."/>
            <person name="Minakuchi Y."/>
            <person name="Miyagishima S."/>
            <person name="Kawachi M."/>
            <person name="Toyoda A."/>
            <person name="Nozaki H."/>
        </authorList>
    </citation>
    <scope>NUCLEOTIDE SEQUENCE [LARGE SCALE GENOMIC DNA]</scope>
    <source>
        <strain evidence="4 5">NIES-4017</strain>
    </source>
</reference>
<proteinExistence type="predicted"/>
<evidence type="ECO:0000256" key="1">
    <source>
        <dbReference type="SAM" id="MobiDB-lite"/>
    </source>
</evidence>
<dbReference type="Proteomes" id="UP001054857">
    <property type="component" value="Unassembled WGS sequence"/>
</dbReference>
<organism evidence="4 5">
    <name type="scientific">Astrephomene gubernaculifera</name>
    <dbReference type="NCBI Taxonomy" id="47775"/>
    <lineage>
        <taxon>Eukaryota</taxon>
        <taxon>Viridiplantae</taxon>
        <taxon>Chlorophyta</taxon>
        <taxon>core chlorophytes</taxon>
        <taxon>Chlorophyceae</taxon>
        <taxon>CS clade</taxon>
        <taxon>Chlamydomonadales</taxon>
        <taxon>Astrephomenaceae</taxon>
        <taxon>Astrephomene</taxon>
    </lineage>
</organism>
<sequence>MLHFKLPASWLPPTASSRSSSASGDQPPAASAPPLPQPHPTASHTMNPAIYGFAAIHHNEEAAAPGTSNPEAPTPAEATPPPPAAAAAALLGAMEVEEVVVEPAGATAWRGGANKVSPTAAAVASGVAMKPDASPAPRSIISKRCVIIIFAALAAFWLAAAGGVLAGVLVTRFRHKGHAAQPQELPGFPYQQCSAGPSPYSLAPAVRMLGPGQYCFRLNTSGAVGSTAAAAAGGGGSGCSGYCCAEADLQTIEFDVYSACNVPGVDVRATVNGVPTRVTPAFTSPAQGPPDSTLLRLSGLGLNRASEGAEVCLFLKPNRQGLGCTSLEQLCTAPGDMAVGVCSVALLDFQNACCPVSLVNRGSSGGMTAVAGALPPPPTSLRPTSPPPPPPPPPTSSVPPARPSPSPTPSSCAVCIYYTVTYYSGYSQYITGSVCNSVAGSINADIGSFVTGTKFVPTACGQNSTTFCGTFASYSEAANLQFYLSYQVKQWASYMYTSSWYCSTVVVTVGAPNSNPLYPAPTCVSAAYQRDC</sequence>
<feature type="transmembrane region" description="Helical" evidence="2">
    <location>
        <begin position="146"/>
        <end position="170"/>
    </location>
</feature>
<dbReference type="EMBL" id="BMAR01000036">
    <property type="protein sequence ID" value="GFR50311.1"/>
    <property type="molecule type" value="Genomic_DNA"/>
</dbReference>
<keyword evidence="2" id="KW-0812">Transmembrane</keyword>
<dbReference type="Pfam" id="PF12499">
    <property type="entry name" value="DUF3707"/>
    <property type="match status" value="1"/>
</dbReference>
<accession>A0AAD3E2T5</accession>